<evidence type="ECO:0000313" key="2">
    <source>
        <dbReference type="Proteomes" id="UP000447355"/>
    </source>
</evidence>
<comment type="caution">
    <text evidence="1">The sequence shown here is derived from an EMBL/GenBank/DDBJ whole genome shotgun (WGS) entry which is preliminary data.</text>
</comment>
<dbReference type="EMBL" id="WWCX01000001">
    <property type="protein sequence ID" value="MYM92698.1"/>
    <property type="molecule type" value="Genomic_DNA"/>
</dbReference>
<gene>
    <name evidence="1" type="ORF">GTP90_02350</name>
</gene>
<dbReference type="Proteomes" id="UP000447355">
    <property type="component" value="Unassembled WGS sequence"/>
</dbReference>
<evidence type="ECO:0000313" key="1">
    <source>
        <dbReference type="EMBL" id="MYM92698.1"/>
    </source>
</evidence>
<reference evidence="1" key="1">
    <citation type="submission" date="2019-12" db="EMBL/GenBank/DDBJ databases">
        <title>Novel species isolated from a subtropical stream in China.</title>
        <authorList>
            <person name="Lu H."/>
        </authorList>
    </citation>
    <scope>NUCLEOTIDE SEQUENCE [LARGE SCALE GENOMIC DNA]</scope>
    <source>
        <strain evidence="1">FT81W</strain>
    </source>
</reference>
<protein>
    <submittedName>
        <fullName evidence="1">Uncharacterized protein</fullName>
    </submittedName>
</protein>
<sequence length="98" mass="11646">MRLYFEHGRAKLAGLSQLVTQGSDYPALERWLFSPVEPSSVRLRASAWPAVHYELRRKGVTFELLWQEYKAEQEEGSQYSPFGEHYRRWRQQLALSMR</sequence>
<name>A0A845GI17_9BURK</name>
<proteinExistence type="predicted"/>
<dbReference type="RefSeq" id="WP_161081956.1">
    <property type="nucleotide sequence ID" value="NZ_WWCX01000001.1"/>
</dbReference>
<accession>A0A845GI17</accession>
<dbReference type="AlphaFoldDB" id="A0A845GI17"/>
<organism evidence="1 2">
    <name type="scientific">Duganella vulcania</name>
    <dbReference type="NCBI Taxonomy" id="2692166"/>
    <lineage>
        <taxon>Bacteria</taxon>
        <taxon>Pseudomonadati</taxon>
        <taxon>Pseudomonadota</taxon>
        <taxon>Betaproteobacteria</taxon>
        <taxon>Burkholderiales</taxon>
        <taxon>Oxalobacteraceae</taxon>
        <taxon>Telluria group</taxon>
        <taxon>Duganella</taxon>
    </lineage>
</organism>